<evidence type="ECO:0000313" key="1">
    <source>
        <dbReference type="EMBL" id="SIN92458.1"/>
    </source>
</evidence>
<organism evidence="1 2">
    <name type="scientific">Chryseobacterium scophthalmum</name>
    <dbReference type="NCBI Taxonomy" id="59733"/>
    <lineage>
        <taxon>Bacteria</taxon>
        <taxon>Pseudomonadati</taxon>
        <taxon>Bacteroidota</taxon>
        <taxon>Flavobacteriia</taxon>
        <taxon>Flavobacteriales</taxon>
        <taxon>Weeksellaceae</taxon>
        <taxon>Chryseobacterium group</taxon>
        <taxon>Chryseobacterium</taxon>
    </lineage>
</organism>
<dbReference type="Gene3D" id="2.60.120.200">
    <property type="match status" value="1"/>
</dbReference>
<reference evidence="2" key="1">
    <citation type="submission" date="2016-12" db="EMBL/GenBank/DDBJ databases">
        <authorList>
            <person name="Varghese N."/>
            <person name="Submissions S."/>
        </authorList>
    </citation>
    <scope>NUCLEOTIDE SEQUENCE [LARGE SCALE GENOMIC DNA]</scope>
    <source>
        <strain evidence="2">DSM 16779</strain>
    </source>
</reference>
<name>A0A1N6FAZ8_9FLAO</name>
<evidence type="ECO:0000313" key="2">
    <source>
        <dbReference type="Proteomes" id="UP000184782"/>
    </source>
</evidence>
<protein>
    <submittedName>
        <fullName evidence="1">Uncharacterized protein</fullName>
    </submittedName>
</protein>
<proteinExistence type="predicted"/>
<dbReference type="GO" id="GO:0004553">
    <property type="term" value="F:hydrolase activity, hydrolyzing O-glycosyl compounds"/>
    <property type="evidence" value="ECO:0007669"/>
    <property type="project" value="UniProtKB-ARBA"/>
</dbReference>
<sequence length="370" mass="42219">MNKENNVNQIIENLILLVTSKNSPNEYQLITQTVLAAIQNKDSLITDIKAIKTSDNKIISSIIKSKIDVNTEYYTHIIELIGNTLNLILNALLYSDGDKIGDLINTIRNYILVIIGDFRKSQDYIQTSASYSLVNPEQNFWFLRSDTNGLHTFNTDNNYLKNTIPNASESIYSNAEIYNNPYTSISPKCVIATPIPAEKIINENELQNYITDLFMNVPFAASHRVVFEAQIKVENLEGGSRGWGFWNTDALPIVGMKVAWFIQQQNQSTKENQFQIWTFNGVTIDIYKIPVPLDEEWHSYKISMDKNLISYYMDDNLIHQVNTIFQGPMAFHNWVDNGFFDMANGGNKVLQNSSSARTNYTKEMTICTIN</sequence>
<dbReference type="RefSeq" id="WP_074229343.1">
    <property type="nucleotide sequence ID" value="NZ_FSRQ01000001.1"/>
</dbReference>
<accession>A0A1N6FAZ8</accession>
<dbReference type="GO" id="GO:0005975">
    <property type="term" value="P:carbohydrate metabolic process"/>
    <property type="evidence" value="ECO:0007669"/>
    <property type="project" value="UniProtKB-ARBA"/>
</dbReference>
<dbReference type="EMBL" id="FSRQ01000001">
    <property type="protein sequence ID" value="SIN92458.1"/>
    <property type="molecule type" value="Genomic_DNA"/>
</dbReference>
<gene>
    <name evidence="1" type="ORF">SAMN05421769_1156</name>
</gene>
<dbReference type="OrthoDB" id="9809583at2"/>
<dbReference type="AlphaFoldDB" id="A0A1N6FAZ8"/>
<dbReference type="Proteomes" id="UP000184782">
    <property type="component" value="Unassembled WGS sequence"/>
</dbReference>
<keyword evidence="2" id="KW-1185">Reference proteome</keyword>
<dbReference type="InterPro" id="IPR013320">
    <property type="entry name" value="ConA-like_dom_sf"/>
</dbReference>
<dbReference type="SUPFAM" id="SSF49899">
    <property type="entry name" value="Concanavalin A-like lectins/glucanases"/>
    <property type="match status" value="1"/>
</dbReference>